<gene>
    <name evidence="1" type="ORF">HNQ59_003964</name>
</gene>
<accession>A0A840MU82</accession>
<dbReference type="EMBL" id="JACHHY010000066">
    <property type="protein sequence ID" value="MBB5020639.1"/>
    <property type="molecule type" value="Genomic_DNA"/>
</dbReference>
<keyword evidence="2" id="KW-1185">Reference proteome</keyword>
<dbReference type="AlphaFoldDB" id="A0A840MU82"/>
<organism evidence="1 2">
    <name type="scientific">Chitinivorax tropicus</name>
    <dbReference type="NCBI Taxonomy" id="714531"/>
    <lineage>
        <taxon>Bacteria</taxon>
        <taxon>Pseudomonadati</taxon>
        <taxon>Pseudomonadota</taxon>
        <taxon>Betaproteobacteria</taxon>
        <taxon>Chitinivorax</taxon>
    </lineage>
</organism>
<evidence type="ECO:0000313" key="2">
    <source>
        <dbReference type="Proteomes" id="UP000575898"/>
    </source>
</evidence>
<evidence type="ECO:0008006" key="3">
    <source>
        <dbReference type="Google" id="ProtNLM"/>
    </source>
</evidence>
<dbReference type="RefSeq" id="WP_184042004.1">
    <property type="nucleotide sequence ID" value="NZ_JACHHY010000066.1"/>
</dbReference>
<protein>
    <recommendedName>
        <fullName evidence="3">MarR family transcriptional regulator</fullName>
    </recommendedName>
</protein>
<sequence length="91" mass="10047">MMELIYKRIALETAEKKPNGITWYNLEVAFSRRGYGGEVNALGLAEELVAEGLLIVAPDKTSTLLLYQLTDAGKDYLKQQCGRVIEGNGLL</sequence>
<reference evidence="1 2" key="1">
    <citation type="submission" date="2020-08" db="EMBL/GenBank/DDBJ databases">
        <title>Genomic Encyclopedia of Type Strains, Phase IV (KMG-IV): sequencing the most valuable type-strain genomes for metagenomic binning, comparative biology and taxonomic classification.</title>
        <authorList>
            <person name="Goeker M."/>
        </authorList>
    </citation>
    <scope>NUCLEOTIDE SEQUENCE [LARGE SCALE GENOMIC DNA]</scope>
    <source>
        <strain evidence="1 2">DSM 27165</strain>
    </source>
</reference>
<comment type="caution">
    <text evidence="1">The sequence shown here is derived from an EMBL/GenBank/DDBJ whole genome shotgun (WGS) entry which is preliminary data.</text>
</comment>
<proteinExistence type="predicted"/>
<evidence type="ECO:0000313" key="1">
    <source>
        <dbReference type="EMBL" id="MBB5020639.1"/>
    </source>
</evidence>
<name>A0A840MU82_9PROT</name>
<dbReference type="Proteomes" id="UP000575898">
    <property type="component" value="Unassembled WGS sequence"/>
</dbReference>